<accession>A0A562VCN8</accession>
<name>A0A562VCN8_9ACTN</name>
<dbReference type="CDD" id="cd00093">
    <property type="entry name" value="HTH_XRE"/>
    <property type="match status" value="1"/>
</dbReference>
<dbReference type="InterPro" id="IPR010982">
    <property type="entry name" value="Lambda_DNA-bd_dom_sf"/>
</dbReference>
<dbReference type="SUPFAM" id="SSF47413">
    <property type="entry name" value="lambda repressor-like DNA-binding domains"/>
    <property type="match status" value="1"/>
</dbReference>
<protein>
    <submittedName>
        <fullName evidence="2">Helix-turn-helix protein</fullName>
    </submittedName>
</protein>
<dbReference type="Proteomes" id="UP000321617">
    <property type="component" value="Unassembled WGS sequence"/>
</dbReference>
<dbReference type="SMART" id="SM00530">
    <property type="entry name" value="HTH_XRE"/>
    <property type="match status" value="1"/>
</dbReference>
<feature type="domain" description="HTH cro/C1-type" evidence="1">
    <location>
        <begin position="9"/>
        <end position="63"/>
    </location>
</feature>
<dbReference type="RefSeq" id="WP_158645504.1">
    <property type="nucleotide sequence ID" value="NZ_BAABIJ010000001.1"/>
</dbReference>
<organism evidence="2 3">
    <name type="scientific">Stackebrandtia albiflava</name>
    <dbReference type="NCBI Taxonomy" id="406432"/>
    <lineage>
        <taxon>Bacteria</taxon>
        <taxon>Bacillati</taxon>
        <taxon>Actinomycetota</taxon>
        <taxon>Actinomycetes</taxon>
        <taxon>Glycomycetales</taxon>
        <taxon>Glycomycetaceae</taxon>
        <taxon>Stackebrandtia</taxon>
    </lineage>
</organism>
<dbReference type="Pfam" id="PF01381">
    <property type="entry name" value="HTH_3"/>
    <property type="match status" value="1"/>
</dbReference>
<reference evidence="2 3" key="1">
    <citation type="journal article" date="2013" name="Stand. Genomic Sci.">
        <title>Genomic Encyclopedia of Type Strains, Phase I: The one thousand microbial genomes (KMG-I) project.</title>
        <authorList>
            <person name="Kyrpides N.C."/>
            <person name="Woyke T."/>
            <person name="Eisen J.A."/>
            <person name="Garrity G."/>
            <person name="Lilburn T.G."/>
            <person name="Beck B.J."/>
            <person name="Whitman W.B."/>
            <person name="Hugenholtz P."/>
            <person name="Klenk H.P."/>
        </authorList>
    </citation>
    <scope>NUCLEOTIDE SEQUENCE [LARGE SCALE GENOMIC DNA]</scope>
    <source>
        <strain evidence="2 3">DSM 45044</strain>
    </source>
</reference>
<sequence length="418" mass="45041">MAADPNAGLARRRKAMGLTQEALAELLSVDRVSVSRWERGVTEPQPYLRADLASALRLTPAELESLLVAAKPLPPPERRRHPAVGPHDEGDHMLRRDILRLAAVTAAAIATPRSAPVHDVRDLDAQHAVGEHLWRAYGRTHSKAAMYPVVGDHLDAVREGLRLPQSTESFRARCRLAAGAFQLAGEILFDSSAHADAISCYTLAADAARQAGDDDLWACAMLRHALVHLVAGRPHEAEELAAAAVAVARRGDPGLTTGYWAAAVRAEALAGMGEKDACLRELDRAEEVDRRNVTGNGGWLRFDGARIPEQRGACLMALGDHAGASDALEAAAAVAVTPRRSAAVHTDLAVLAVRAGDLDRLAGHVETVVELERHNDSGYIRHKLRSLRQRIGEPGGNRRLAWIVERLDEVAWNPGPAV</sequence>
<evidence type="ECO:0000259" key="1">
    <source>
        <dbReference type="PROSITE" id="PS50943"/>
    </source>
</evidence>
<dbReference type="InterPro" id="IPR001387">
    <property type="entry name" value="Cro/C1-type_HTH"/>
</dbReference>
<dbReference type="AlphaFoldDB" id="A0A562VCN8"/>
<dbReference type="EMBL" id="VLLL01000005">
    <property type="protein sequence ID" value="TWJ15581.1"/>
    <property type="molecule type" value="Genomic_DNA"/>
</dbReference>
<comment type="caution">
    <text evidence="2">The sequence shown here is derived from an EMBL/GenBank/DDBJ whole genome shotgun (WGS) entry which is preliminary data.</text>
</comment>
<dbReference type="InterPro" id="IPR011990">
    <property type="entry name" value="TPR-like_helical_dom_sf"/>
</dbReference>
<dbReference type="Gene3D" id="1.25.40.10">
    <property type="entry name" value="Tetratricopeptide repeat domain"/>
    <property type="match status" value="1"/>
</dbReference>
<keyword evidence="3" id="KW-1185">Reference proteome</keyword>
<dbReference type="PROSITE" id="PS50943">
    <property type="entry name" value="HTH_CROC1"/>
    <property type="match status" value="1"/>
</dbReference>
<gene>
    <name evidence="2" type="ORF">LX16_1292</name>
</gene>
<dbReference type="SUPFAM" id="SSF48452">
    <property type="entry name" value="TPR-like"/>
    <property type="match status" value="1"/>
</dbReference>
<dbReference type="OrthoDB" id="4498779at2"/>
<dbReference type="GO" id="GO:0003677">
    <property type="term" value="F:DNA binding"/>
    <property type="evidence" value="ECO:0007669"/>
    <property type="project" value="InterPro"/>
</dbReference>
<dbReference type="Gene3D" id="1.10.260.40">
    <property type="entry name" value="lambda repressor-like DNA-binding domains"/>
    <property type="match status" value="1"/>
</dbReference>
<evidence type="ECO:0000313" key="2">
    <source>
        <dbReference type="EMBL" id="TWJ15581.1"/>
    </source>
</evidence>
<proteinExistence type="predicted"/>
<evidence type="ECO:0000313" key="3">
    <source>
        <dbReference type="Proteomes" id="UP000321617"/>
    </source>
</evidence>